<dbReference type="InterPro" id="IPR036052">
    <property type="entry name" value="TrpB-like_PALP_sf"/>
</dbReference>
<name>A0ABV7JKI7_9SPHI</name>
<organism evidence="5 6">
    <name type="scientific">Parapedobacter deserti</name>
    <dbReference type="NCBI Taxonomy" id="1912957"/>
    <lineage>
        <taxon>Bacteria</taxon>
        <taxon>Pseudomonadati</taxon>
        <taxon>Bacteroidota</taxon>
        <taxon>Sphingobacteriia</taxon>
        <taxon>Sphingobacteriales</taxon>
        <taxon>Sphingobacteriaceae</taxon>
        <taxon>Parapedobacter</taxon>
    </lineage>
</organism>
<sequence length="299" mass="32921">MFSFDFHSPVEPLDVPLFKDREVNVYVKRDDMIHPFISGNKWRKLKYVLQAARSLGKTHLVTFGGAWSNHLLATACAGAKFGFQTTAFVRGEVVSNPLLSLCRIFGMRLRFVDRNAYRDKAGLFAAFATQDEKAYFIEEGGYGLDAAKGCEEIINELDTVYDHIFCACGTGTTLAGLCMGLDSKGLHTRIHGIPVLAGGAFIKKAVAELYPEVAADGIVLHTDYHFGGYAKTTATLERFICQFSANTGMLIEPVYTGKLFYGVFDLASQDYFKPGDSILVIHTGGLTGILGMYKRFESV</sequence>
<reference evidence="6" key="1">
    <citation type="journal article" date="2019" name="Int. J. Syst. Evol. Microbiol.">
        <title>The Global Catalogue of Microorganisms (GCM) 10K type strain sequencing project: providing services to taxonomists for standard genome sequencing and annotation.</title>
        <authorList>
            <consortium name="The Broad Institute Genomics Platform"/>
            <consortium name="The Broad Institute Genome Sequencing Center for Infectious Disease"/>
            <person name="Wu L."/>
            <person name="Ma J."/>
        </authorList>
    </citation>
    <scope>NUCLEOTIDE SEQUENCE [LARGE SCALE GENOMIC DNA]</scope>
    <source>
        <strain evidence="6">KCTC 52416</strain>
    </source>
</reference>
<evidence type="ECO:0000256" key="2">
    <source>
        <dbReference type="ARBA" id="ARBA00008639"/>
    </source>
</evidence>
<feature type="domain" description="Tryptophan synthase beta chain-like PALP" evidence="4">
    <location>
        <begin position="17"/>
        <end position="284"/>
    </location>
</feature>
<keyword evidence="3" id="KW-0663">Pyridoxal phosphate</keyword>
<comment type="similarity">
    <text evidence="2">Belongs to the ACC deaminase/D-cysteine desulfhydrase family.</text>
</comment>
<evidence type="ECO:0000313" key="5">
    <source>
        <dbReference type="EMBL" id="MFC3197369.1"/>
    </source>
</evidence>
<evidence type="ECO:0000256" key="1">
    <source>
        <dbReference type="ARBA" id="ARBA00001933"/>
    </source>
</evidence>
<comment type="cofactor">
    <cofactor evidence="1">
        <name>pyridoxal 5'-phosphate</name>
        <dbReference type="ChEBI" id="CHEBI:597326"/>
    </cofactor>
</comment>
<dbReference type="InterPro" id="IPR027278">
    <property type="entry name" value="ACCD_DCysDesulf"/>
</dbReference>
<dbReference type="SUPFAM" id="SSF53686">
    <property type="entry name" value="Tryptophan synthase beta subunit-like PLP-dependent enzymes"/>
    <property type="match status" value="1"/>
</dbReference>
<dbReference type="RefSeq" id="WP_379020992.1">
    <property type="nucleotide sequence ID" value="NZ_JBHRTA010000022.1"/>
</dbReference>
<evidence type="ECO:0000259" key="4">
    <source>
        <dbReference type="Pfam" id="PF00291"/>
    </source>
</evidence>
<evidence type="ECO:0000313" key="6">
    <source>
        <dbReference type="Proteomes" id="UP001595526"/>
    </source>
</evidence>
<gene>
    <name evidence="5" type="ORF">ACFOET_07070</name>
</gene>
<protein>
    <submittedName>
        <fullName evidence="5">1-aminocyclopropane-1-carboxylate deaminase/D-cysteine desulfhydrase</fullName>
    </submittedName>
</protein>
<comment type="caution">
    <text evidence="5">The sequence shown here is derived from an EMBL/GenBank/DDBJ whole genome shotgun (WGS) entry which is preliminary data.</text>
</comment>
<dbReference type="EMBL" id="JBHRTA010000022">
    <property type="protein sequence ID" value="MFC3197369.1"/>
    <property type="molecule type" value="Genomic_DNA"/>
</dbReference>
<dbReference type="PANTHER" id="PTHR43780:SF2">
    <property type="entry name" value="1-AMINOCYCLOPROPANE-1-CARBOXYLATE DEAMINASE-RELATED"/>
    <property type="match status" value="1"/>
</dbReference>
<dbReference type="PIRSF" id="PIRSF006278">
    <property type="entry name" value="ACCD_DCysDesulf"/>
    <property type="match status" value="1"/>
</dbReference>
<accession>A0ABV7JKI7</accession>
<dbReference type="Pfam" id="PF00291">
    <property type="entry name" value="PALP"/>
    <property type="match status" value="1"/>
</dbReference>
<proteinExistence type="inferred from homology"/>
<evidence type="ECO:0000256" key="3">
    <source>
        <dbReference type="ARBA" id="ARBA00022898"/>
    </source>
</evidence>
<dbReference type="InterPro" id="IPR001926">
    <property type="entry name" value="TrpB-like_PALP"/>
</dbReference>
<dbReference type="Proteomes" id="UP001595526">
    <property type="component" value="Unassembled WGS sequence"/>
</dbReference>
<keyword evidence="6" id="KW-1185">Reference proteome</keyword>
<dbReference type="Gene3D" id="3.40.50.1100">
    <property type="match status" value="2"/>
</dbReference>
<dbReference type="PANTHER" id="PTHR43780">
    <property type="entry name" value="1-AMINOCYCLOPROPANE-1-CARBOXYLATE DEAMINASE-RELATED"/>
    <property type="match status" value="1"/>
</dbReference>